<gene>
    <name evidence="2" type="ORF">Tci_867053</name>
</gene>
<feature type="region of interest" description="Disordered" evidence="1">
    <location>
        <begin position="1"/>
        <end position="34"/>
    </location>
</feature>
<accession>A0A699SD35</accession>
<dbReference type="AlphaFoldDB" id="A0A699SD35"/>
<evidence type="ECO:0000313" key="2">
    <source>
        <dbReference type="EMBL" id="GFC95083.1"/>
    </source>
</evidence>
<sequence>MEDRQGVAAAGSVDDAPIKGRSLDEGEAAIGRTSDDTEEMVIVLTSMDAATILASGAVEVPTGSGSIPTTEVPTGSGSIPTAGPPATKVPTGS</sequence>
<organism evidence="2">
    <name type="scientific">Tanacetum cinerariifolium</name>
    <name type="common">Dalmatian daisy</name>
    <name type="synonym">Chrysanthemum cinerariifolium</name>
    <dbReference type="NCBI Taxonomy" id="118510"/>
    <lineage>
        <taxon>Eukaryota</taxon>
        <taxon>Viridiplantae</taxon>
        <taxon>Streptophyta</taxon>
        <taxon>Embryophyta</taxon>
        <taxon>Tracheophyta</taxon>
        <taxon>Spermatophyta</taxon>
        <taxon>Magnoliopsida</taxon>
        <taxon>eudicotyledons</taxon>
        <taxon>Gunneridae</taxon>
        <taxon>Pentapetalae</taxon>
        <taxon>asterids</taxon>
        <taxon>campanulids</taxon>
        <taxon>Asterales</taxon>
        <taxon>Asteraceae</taxon>
        <taxon>Asteroideae</taxon>
        <taxon>Anthemideae</taxon>
        <taxon>Anthemidinae</taxon>
        <taxon>Tanacetum</taxon>
    </lineage>
</organism>
<comment type="caution">
    <text evidence="2">The sequence shown here is derived from an EMBL/GenBank/DDBJ whole genome shotgun (WGS) entry which is preliminary data.</text>
</comment>
<dbReference type="EMBL" id="BKCJ011152377">
    <property type="protein sequence ID" value="GFC95083.1"/>
    <property type="molecule type" value="Genomic_DNA"/>
</dbReference>
<name>A0A699SD35_TANCI</name>
<proteinExistence type="predicted"/>
<feature type="compositionally biased region" description="Polar residues" evidence="1">
    <location>
        <begin position="63"/>
        <end position="79"/>
    </location>
</feature>
<feature type="region of interest" description="Disordered" evidence="1">
    <location>
        <begin position="59"/>
        <end position="93"/>
    </location>
</feature>
<protein>
    <submittedName>
        <fullName evidence="2">Uncharacterized protein</fullName>
    </submittedName>
</protein>
<reference evidence="2" key="1">
    <citation type="journal article" date="2019" name="Sci. Rep.">
        <title>Draft genome of Tanacetum cinerariifolium, the natural source of mosquito coil.</title>
        <authorList>
            <person name="Yamashiro T."/>
            <person name="Shiraishi A."/>
            <person name="Satake H."/>
            <person name="Nakayama K."/>
        </authorList>
    </citation>
    <scope>NUCLEOTIDE SEQUENCE</scope>
</reference>
<feature type="non-terminal residue" evidence="2">
    <location>
        <position position="93"/>
    </location>
</feature>
<evidence type="ECO:0000256" key="1">
    <source>
        <dbReference type="SAM" id="MobiDB-lite"/>
    </source>
</evidence>